<name>A0AAF3EHJ0_9BILA</name>
<sequence length="442" mass="50562">MNADLLQHLSHFNEVASSSGLKIAQPESTLGTSTTIVAVESIPEKEVVAEEPKKLGFPGIDLKTWEATEWPNIQKRQQEAMAQLVQKRQEEDMTLLQEKLTKSQAEKDEKPKETKFPGIDLKTWEETEWPIIQKRQQQEAMTRILEKLAKSQAEKAVTMEKQEALAKSQAEKDEKPQEMKFSGIDLKIWEATEWSIIQKRQQEAMAQLVQKRQEGDMTLLQEKFTKSQAEKDEKPKETKFPGIDLKVWEATEWPIIKKRQEEEAKQQQMQEQDDNINNDNVSVHSAPPLTPNIEWPLEEEEDNNVNVATASIDPSAATCTEDEADNVSVQTAIEIPQTVLTMPVDMRKLKRGDLIIAQWDAAHDAYSVPSFGSRKYFVNEESLKENQIPRYLRCFHATVQRIDLCRVRKVENRYRLPVGTEICRIHLTPASAQSVFDGAVSQ</sequence>
<dbReference type="WBParaSite" id="MBELARI_LOCUS13289">
    <property type="protein sequence ID" value="MBELARI_LOCUS13289"/>
    <property type="gene ID" value="MBELARI_LOCUS13289"/>
</dbReference>
<organism evidence="2 3">
    <name type="scientific">Mesorhabditis belari</name>
    <dbReference type="NCBI Taxonomy" id="2138241"/>
    <lineage>
        <taxon>Eukaryota</taxon>
        <taxon>Metazoa</taxon>
        <taxon>Ecdysozoa</taxon>
        <taxon>Nematoda</taxon>
        <taxon>Chromadorea</taxon>
        <taxon>Rhabditida</taxon>
        <taxon>Rhabditina</taxon>
        <taxon>Rhabditomorpha</taxon>
        <taxon>Rhabditoidea</taxon>
        <taxon>Rhabditidae</taxon>
        <taxon>Mesorhabditinae</taxon>
        <taxon>Mesorhabditis</taxon>
    </lineage>
</organism>
<reference evidence="3" key="1">
    <citation type="submission" date="2024-02" db="UniProtKB">
        <authorList>
            <consortium name="WormBaseParasite"/>
        </authorList>
    </citation>
    <scope>IDENTIFICATION</scope>
</reference>
<feature type="region of interest" description="Disordered" evidence="1">
    <location>
        <begin position="261"/>
        <end position="293"/>
    </location>
</feature>
<evidence type="ECO:0000256" key="1">
    <source>
        <dbReference type="SAM" id="MobiDB-lite"/>
    </source>
</evidence>
<evidence type="ECO:0000313" key="3">
    <source>
        <dbReference type="WBParaSite" id="MBELARI_LOCUS13289"/>
    </source>
</evidence>
<keyword evidence="2" id="KW-1185">Reference proteome</keyword>
<evidence type="ECO:0000313" key="2">
    <source>
        <dbReference type="Proteomes" id="UP000887575"/>
    </source>
</evidence>
<accession>A0AAF3EHJ0</accession>
<dbReference type="AlphaFoldDB" id="A0AAF3EHJ0"/>
<proteinExistence type="predicted"/>
<protein>
    <submittedName>
        <fullName evidence="3">Uncharacterized protein</fullName>
    </submittedName>
</protein>
<dbReference type="Proteomes" id="UP000887575">
    <property type="component" value="Unassembled WGS sequence"/>
</dbReference>